<evidence type="ECO:0000313" key="1">
    <source>
        <dbReference type="EMBL" id="KAF8655651.1"/>
    </source>
</evidence>
<dbReference type="EMBL" id="JACEFO010002583">
    <property type="protein sequence ID" value="KAF8655651.1"/>
    <property type="molecule type" value="Genomic_DNA"/>
</dbReference>
<dbReference type="AlphaFoldDB" id="A0A835A970"/>
<protein>
    <submittedName>
        <fullName evidence="1">Uncharacterized protein</fullName>
    </submittedName>
</protein>
<keyword evidence="2" id="KW-1185">Reference proteome</keyword>
<evidence type="ECO:0000313" key="2">
    <source>
        <dbReference type="Proteomes" id="UP000636709"/>
    </source>
</evidence>
<reference evidence="1" key="1">
    <citation type="submission" date="2020-07" db="EMBL/GenBank/DDBJ databases">
        <title>Genome sequence and genetic diversity analysis of an under-domesticated orphan crop, white fonio (Digitaria exilis).</title>
        <authorList>
            <person name="Bennetzen J.L."/>
            <person name="Chen S."/>
            <person name="Ma X."/>
            <person name="Wang X."/>
            <person name="Yssel A.E.J."/>
            <person name="Chaluvadi S.R."/>
            <person name="Johnson M."/>
            <person name="Gangashetty P."/>
            <person name="Hamidou F."/>
            <person name="Sanogo M.D."/>
            <person name="Zwaenepoel A."/>
            <person name="Wallace J."/>
            <person name="Van De Peer Y."/>
            <person name="Van Deynze A."/>
        </authorList>
    </citation>
    <scope>NUCLEOTIDE SEQUENCE</scope>
    <source>
        <tissue evidence="1">Leaves</tissue>
    </source>
</reference>
<sequence length="60" mass="7263">MMVFLWQIWKARNALIFDQKTTSPHAVLRHVINDLDTWSCRFKDQKAGVQEWSNYLKQRL</sequence>
<accession>A0A835A970</accession>
<dbReference type="OrthoDB" id="693846at2759"/>
<dbReference type="Proteomes" id="UP000636709">
    <property type="component" value="Unassembled WGS sequence"/>
</dbReference>
<organism evidence="1 2">
    <name type="scientific">Digitaria exilis</name>
    <dbReference type="NCBI Taxonomy" id="1010633"/>
    <lineage>
        <taxon>Eukaryota</taxon>
        <taxon>Viridiplantae</taxon>
        <taxon>Streptophyta</taxon>
        <taxon>Embryophyta</taxon>
        <taxon>Tracheophyta</taxon>
        <taxon>Spermatophyta</taxon>
        <taxon>Magnoliopsida</taxon>
        <taxon>Liliopsida</taxon>
        <taxon>Poales</taxon>
        <taxon>Poaceae</taxon>
        <taxon>PACMAD clade</taxon>
        <taxon>Panicoideae</taxon>
        <taxon>Panicodae</taxon>
        <taxon>Paniceae</taxon>
        <taxon>Anthephorinae</taxon>
        <taxon>Digitaria</taxon>
    </lineage>
</organism>
<comment type="caution">
    <text evidence="1">The sequence shown here is derived from an EMBL/GenBank/DDBJ whole genome shotgun (WGS) entry which is preliminary data.</text>
</comment>
<gene>
    <name evidence="1" type="ORF">HU200_060969</name>
</gene>
<proteinExistence type="predicted"/>
<name>A0A835A970_9POAL</name>